<accession>A0AAD5WJW4</accession>
<evidence type="ECO:0000313" key="2">
    <source>
        <dbReference type="Proteomes" id="UP001196413"/>
    </source>
</evidence>
<reference evidence="1" key="1">
    <citation type="submission" date="2021-06" db="EMBL/GenBank/DDBJ databases">
        <title>Parelaphostrongylus tenuis whole genome reference sequence.</title>
        <authorList>
            <person name="Garwood T.J."/>
            <person name="Larsen P.A."/>
            <person name="Fountain-Jones N.M."/>
            <person name="Garbe J.R."/>
            <person name="Macchietto M.G."/>
            <person name="Kania S.A."/>
            <person name="Gerhold R.W."/>
            <person name="Richards J.E."/>
            <person name="Wolf T.M."/>
        </authorList>
    </citation>
    <scope>NUCLEOTIDE SEQUENCE</scope>
    <source>
        <strain evidence="1">MNPRO001-30</strain>
        <tissue evidence="1">Meninges</tissue>
    </source>
</reference>
<gene>
    <name evidence="1" type="primary">SLC4A8</name>
    <name evidence="1" type="ORF">KIN20_034725</name>
</gene>
<evidence type="ECO:0000313" key="1">
    <source>
        <dbReference type="EMBL" id="KAJ1372546.1"/>
    </source>
</evidence>
<comment type="caution">
    <text evidence="1">The sequence shown here is derived from an EMBL/GenBank/DDBJ whole genome shotgun (WGS) entry which is preliminary data.</text>
</comment>
<proteinExistence type="predicted"/>
<name>A0AAD5WJW4_PARTN</name>
<protein>
    <submittedName>
        <fullName evidence="1">Electroneutral sodium bicarbonate exchanger 1</fullName>
    </submittedName>
</protein>
<dbReference type="Proteomes" id="UP001196413">
    <property type="component" value="Unassembled WGS sequence"/>
</dbReference>
<dbReference type="EMBL" id="JAHQIW010007157">
    <property type="protein sequence ID" value="KAJ1372546.1"/>
    <property type="molecule type" value="Genomic_DNA"/>
</dbReference>
<sequence length="59" mass="6544">MAGRRRMSKKRESIELASLAPGTRVMFLLKENDDTPALFTEHGRARPERMAGNGSLGEV</sequence>
<keyword evidence="2" id="KW-1185">Reference proteome</keyword>
<dbReference type="AlphaFoldDB" id="A0AAD5WJW4"/>
<organism evidence="1 2">
    <name type="scientific">Parelaphostrongylus tenuis</name>
    <name type="common">Meningeal worm</name>
    <dbReference type="NCBI Taxonomy" id="148309"/>
    <lineage>
        <taxon>Eukaryota</taxon>
        <taxon>Metazoa</taxon>
        <taxon>Ecdysozoa</taxon>
        <taxon>Nematoda</taxon>
        <taxon>Chromadorea</taxon>
        <taxon>Rhabditida</taxon>
        <taxon>Rhabditina</taxon>
        <taxon>Rhabditomorpha</taxon>
        <taxon>Strongyloidea</taxon>
        <taxon>Metastrongylidae</taxon>
        <taxon>Parelaphostrongylus</taxon>
    </lineage>
</organism>